<evidence type="ECO:0000313" key="4">
    <source>
        <dbReference type="Proteomes" id="UP000784294"/>
    </source>
</evidence>
<name>A0A3S5CQB2_9PLAT</name>
<gene>
    <name evidence="3" type="ORF">PXEA_LOCUS21158</name>
</gene>
<dbReference type="AlphaFoldDB" id="A0A3S5CQB2"/>
<reference evidence="3" key="1">
    <citation type="submission" date="2018-11" db="EMBL/GenBank/DDBJ databases">
        <authorList>
            <consortium name="Pathogen Informatics"/>
        </authorList>
    </citation>
    <scope>NUCLEOTIDE SEQUENCE</scope>
</reference>
<feature type="compositionally biased region" description="Low complexity" evidence="1">
    <location>
        <begin position="100"/>
        <end position="117"/>
    </location>
</feature>
<sequence>MLKLDGIQYPYLVFASHCEHCLCSRSDLTLFLTSDSTHPLLTSNYSFRLFVLLHILLAIFISYTFSLFADISFSLSPISRPVSSLHRLHPEDVPFDSLESSSPLLPSPRQSQSPSSRCGPVQGSSAAWTPAGWRSRLLEVAGELVYCRDLAAQLVHLRSLRKAAFQNQLAGRLRDAAPLTATALDAGSGSGAGRDSVECVVEPATTPAAPITPAQSLAHQPLFTACAYSELARLLATYSFSREIRSLLQMAFLGLELAEVRTIFCLSHLYTFTMPSA</sequence>
<accession>A0A3S5CQB2</accession>
<keyword evidence="2" id="KW-0812">Transmembrane</keyword>
<keyword evidence="4" id="KW-1185">Reference proteome</keyword>
<dbReference type="Proteomes" id="UP000784294">
    <property type="component" value="Unassembled WGS sequence"/>
</dbReference>
<feature type="region of interest" description="Disordered" evidence="1">
    <location>
        <begin position="96"/>
        <end position="127"/>
    </location>
</feature>
<keyword evidence="2" id="KW-1133">Transmembrane helix</keyword>
<proteinExistence type="predicted"/>
<comment type="caution">
    <text evidence="3">The sequence shown here is derived from an EMBL/GenBank/DDBJ whole genome shotgun (WGS) entry which is preliminary data.</text>
</comment>
<evidence type="ECO:0000313" key="3">
    <source>
        <dbReference type="EMBL" id="VEL27718.1"/>
    </source>
</evidence>
<feature type="transmembrane region" description="Helical" evidence="2">
    <location>
        <begin position="49"/>
        <end position="69"/>
    </location>
</feature>
<dbReference type="EMBL" id="CAAALY010089346">
    <property type="protein sequence ID" value="VEL27718.1"/>
    <property type="molecule type" value="Genomic_DNA"/>
</dbReference>
<evidence type="ECO:0000256" key="1">
    <source>
        <dbReference type="SAM" id="MobiDB-lite"/>
    </source>
</evidence>
<organism evidence="3 4">
    <name type="scientific">Protopolystoma xenopodis</name>
    <dbReference type="NCBI Taxonomy" id="117903"/>
    <lineage>
        <taxon>Eukaryota</taxon>
        <taxon>Metazoa</taxon>
        <taxon>Spiralia</taxon>
        <taxon>Lophotrochozoa</taxon>
        <taxon>Platyhelminthes</taxon>
        <taxon>Monogenea</taxon>
        <taxon>Polyopisthocotylea</taxon>
        <taxon>Polystomatidea</taxon>
        <taxon>Polystomatidae</taxon>
        <taxon>Protopolystoma</taxon>
    </lineage>
</organism>
<dbReference type="OrthoDB" id="6263185at2759"/>
<evidence type="ECO:0000256" key="2">
    <source>
        <dbReference type="SAM" id="Phobius"/>
    </source>
</evidence>
<keyword evidence="2" id="KW-0472">Membrane</keyword>
<protein>
    <submittedName>
        <fullName evidence="3">Uncharacterized protein</fullName>
    </submittedName>
</protein>